<sequence length="66" mass="7402">MPNAGTAPKYVYDEVDGEESSRLEFMFPFCADDYDVVGICCHIDEEHVVEVKNGSGFKTCDEFAFP</sequence>
<dbReference type="InterPro" id="IPR008598">
    <property type="entry name" value="Di19_Zn-bd"/>
</dbReference>
<proteinExistence type="predicted"/>
<evidence type="ECO:0000259" key="1">
    <source>
        <dbReference type="Pfam" id="PF05605"/>
    </source>
</evidence>
<dbReference type="EMBL" id="WJXA01000458">
    <property type="protein sequence ID" value="KAF7112621.1"/>
    <property type="molecule type" value="Genomic_DNA"/>
</dbReference>
<accession>A0A834FUN2</accession>
<reference evidence="3" key="1">
    <citation type="submission" date="2019-11" db="EMBL/GenBank/DDBJ databases">
        <authorList>
            <person name="Liu Y."/>
            <person name="Hou J."/>
            <person name="Li T.-Q."/>
            <person name="Guan C.-H."/>
            <person name="Wu X."/>
            <person name="Wu H.-Z."/>
            <person name="Ling F."/>
            <person name="Zhang R."/>
            <person name="Shi X.-G."/>
            <person name="Ren J.-P."/>
            <person name="Chen E.-F."/>
            <person name="Sun J.-M."/>
        </authorList>
    </citation>
    <scope>NUCLEOTIDE SEQUENCE</scope>
    <source>
        <strain evidence="3">Adult_tree_wgs_1</strain>
        <tissue evidence="3">Leaves</tissue>
    </source>
</reference>
<evidence type="ECO:0000313" key="4">
    <source>
        <dbReference type="Proteomes" id="UP000626092"/>
    </source>
</evidence>
<dbReference type="PANTHER" id="PTHR31875">
    <property type="entry name" value="PROTEIN DEHYDRATION-INDUCED 19"/>
    <property type="match status" value="1"/>
</dbReference>
<dbReference type="Pfam" id="PF05605">
    <property type="entry name" value="zf-Di19"/>
    <property type="match status" value="1"/>
</dbReference>
<feature type="domain" description="Di19 zinc-binding" evidence="1">
    <location>
        <begin position="24"/>
        <end position="54"/>
    </location>
</feature>
<evidence type="ECO:0000313" key="3">
    <source>
        <dbReference type="EMBL" id="KAF7112912.1"/>
    </source>
</evidence>
<gene>
    <name evidence="3" type="ORF">RHSIM_RhsimUnG0180300</name>
    <name evidence="2" type="ORF">RHSIM_RhsimUnG0211500</name>
</gene>
<protein>
    <recommendedName>
        <fullName evidence="1">Di19 zinc-binding domain-containing protein</fullName>
    </recommendedName>
</protein>
<dbReference type="PANTHER" id="PTHR31875:SF23">
    <property type="entry name" value="PROTEIN DEHYDRATION-INDUCED 19 HOMOLOG 4"/>
    <property type="match status" value="1"/>
</dbReference>
<keyword evidence="4" id="KW-1185">Reference proteome</keyword>
<dbReference type="AlphaFoldDB" id="A0A834FUN2"/>
<name>A0A834FUN2_RHOSS</name>
<evidence type="ECO:0000313" key="2">
    <source>
        <dbReference type="EMBL" id="KAF7112621.1"/>
    </source>
</evidence>
<dbReference type="Proteomes" id="UP000626092">
    <property type="component" value="Unassembled WGS sequence"/>
</dbReference>
<dbReference type="OrthoDB" id="6270329at2759"/>
<dbReference type="InterPro" id="IPR033347">
    <property type="entry name" value="Di19"/>
</dbReference>
<dbReference type="EMBL" id="WJXA01000404">
    <property type="protein sequence ID" value="KAF7112912.1"/>
    <property type="molecule type" value="Genomic_DNA"/>
</dbReference>
<organism evidence="3 4">
    <name type="scientific">Rhododendron simsii</name>
    <name type="common">Sims's rhododendron</name>
    <dbReference type="NCBI Taxonomy" id="118357"/>
    <lineage>
        <taxon>Eukaryota</taxon>
        <taxon>Viridiplantae</taxon>
        <taxon>Streptophyta</taxon>
        <taxon>Embryophyta</taxon>
        <taxon>Tracheophyta</taxon>
        <taxon>Spermatophyta</taxon>
        <taxon>Magnoliopsida</taxon>
        <taxon>eudicotyledons</taxon>
        <taxon>Gunneridae</taxon>
        <taxon>Pentapetalae</taxon>
        <taxon>asterids</taxon>
        <taxon>Ericales</taxon>
        <taxon>Ericaceae</taxon>
        <taxon>Ericoideae</taxon>
        <taxon>Rhodoreae</taxon>
        <taxon>Rhododendron</taxon>
    </lineage>
</organism>
<comment type="caution">
    <text evidence="3">The sequence shown here is derived from an EMBL/GenBank/DDBJ whole genome shotgun (WGS) entry which is preliminary data.</text>
</comment>